<comment type="caution">
    <text evidence="2">The sequence shown here is derived from an EMBL/GenBank/DDBJ whole genome shotgun (WGS) entry which is preliminary data.</text>
</comment>
<keyword evidence="1" id="KW-0732">Signal</keyword>
<dbReference type="RefSeq" id="XP_066800100.1">
    <property type="nucleotide sequence ID" value="XM_066949092.1"/>
</dbReference>
<evidence type="ECO:0000256" key="1">
    <source>
        <dbReference type="SAM" id="SignalP"/>
    </source>
</evidence>
<gene>
    <name evidence="2" type="ORF">IAR55_006005</name>
</gene>
<dbReference type="AlphaFoldDB" id="A0AAW0YUE7"/>
<dbReference type="EMBL" id="JBCAWK010000012">
    <property type="protein sequence ID" value="KAK8845292.1"/>
    <property type="molecule type" value="Genomic_DNA"/>
</dbReference>
<organism evidence="2 3">
    <name type="scientific">Kwoniella newhampshirensis</name>
    <dbReference type="NCBI Taxonomy" id="1651941"/>
    <lineage>
        <taxon>Eukaryota</taxon>
        <taxon>Fungi</taxon>
        <taxon>Dikarya</taxon>
        <taxon>Basidiomycota</taxon>
        <taxon>Agaricomycotina</taxon>
        <taxon>Tremellomycetes</taxon>
        <taxon>Tremellales</taxon>
        <taxon>Cryptococcaceae</taxon>
        <taxon>Kwoniella</taxon>
    </lineage>
</organism>
<dbReference type="GeneID" id="92183263"/>
<evidence type="ECO:0000313" key="2">
    <source>
        <dbReference type="EMBL" id="KAK8845292.1"/>
    </source>
</evidence>
<name>A0AAW0YUE7_9TREE</name>
<feature type="chain" id="PRO_5043889436" description="Extracellular membrane protein CFEM domain-containing protein" evidence="1">
    <location>
        <begin position="18"/>
        <end position="239"/>
    </location>
</feature>
<dbReference type="Proteomes" id="UP001388673">
    <property type="component" value="Unassembled WGS sequence"/>
</dbReference>
<sequence>MLTVALVSVLGALSAAAQITPRHMSLLPRQLDASSIPSGCTSTCSGILTIYQSCSASNTAQCVQICQQSNFNSLIDCIDCIFASPGVDITGSEQTQLDSAISQLQSACSSAGSAVTGSLNISAAGATASGSATASDAGLVSSVVDFTTALSGTTIAAGGSSVTSAAFSTTTPSTTAAASSAAATSAAATSAAAASASAAAGSAAPSSAPASAASPVLNQGLMGGVIAVVGVVGGAMMML</sequence>
<keyword evidence="3" id="KW-1185">Reference proteome</keyword>
<protein>
    <recommendedName>
        <fullName evidence="4">Extracellular membrane protein CFEM domain-containing protein</fullName>
    </recommendedName>
</protein>
<dbReference type="KEGG" id="kne:92183263"/>
<accession>A0AAW0YUE7</accession>
<feature type="signal peptide" evidence="1">
    <location>
        <begin position="1"/>
        <end position="17"/>
    </location>
</feature>
<proteinExistence type="predicted"/>
<evidence type="ECO:0000313" key="3">
    <source>
        <dbReference type="Proteomes" id="UP001388673"/>
    </source>
</evidence>
<reference evidence="2 3" key="1">
    <citation type="journal article" date="2024" name="bioRxiv">
        <title>Comparative genomics of Cryptococcus and Kwoniella reveals pathogenesis evolution and contrasting karyotype dynamics via intercentromeric recombination or chromosome fusion.</title>
        <authorList>
            <person name="Coelho M.A."/>
            <person name="David-Palma M."/>
            <person name="Shea T."/>
            <person name="Bowers K."/>
            <person name="McGinley-Smith S."/>
            <person name="Mohammad A.W."/>
            <person name="Gnirke A."/>
            <person name="Yurkov A.M."/>
            <person name="Nowrousian M."/>
            <person name="Sun S."/>
            <person name="Cuomo C.A."/>
            <person name="Heitman J."/>
        </authorList>
    </citation>
    <scope>NUCLEOTIDE SEQUENCE [LARGE SCALE GENOMIC DNA]</scope>
    <source>
        <strain evidence="2 3">CBS 13917</strain>
    </source>
</reference>
<evidence type="ECO:0008006" key="4">
    <source>
        <dbReference type="Google" id="ProtNLM"/>
    </source>
</evidence>